<dbReference type="AlphaFoldDB" id="A0AAU9WQ22"/>
<dbReference type="InterPro" id="IPR042858">
    <property type="entry name" value="DNAJC8"/>
</dbReference>
<dbReference type="SUPFAM" id="SSF46565">
    <property type="entry name" value="Chaperone J-domain"/>
    <property type="match status" value="1"/>
</dbReference>
<dbReference type="EMBL" id="CALNXJ010000018">
    <property type="protein sequence ID" value="CAH3121902.1"/>
    <property type="molecule type" value="Genomic_DNA"/>
</dbReference>
<dbReference type="PROSITE" id="PS50076">
    <property type="entry name" value="DNAJ_2"/>
    <property type="match status" value="1"/>
</dbReference>
<dbReference type="SMART" id="SM00271">
    <property type="entry name" value="DnaJ"/>
    <property type="match status" value="1"/>
</dbReference>
<organism evidence="3 4">
    <name type="scientific">Pocillopora meandrina</name>
    <dbReference type="NCBI Taxonomy" id="46732"/>
    <lineage>
        <taxon>Eukaryota</taxon>
        <taxon>Metazoa</taxon>
        <taxon>Cnidaria</taxon>
        <taxon>Anthozoa</taxon>
        <taxon>Hexacorallia</taxon>
        <taxon>Scleractinia</taxon>
        <taxon>Astrocoeniina</taxon>
        <taxon>Pocilloporidae</taxon>
        <taxon>Pocillopora</taxon>
    </lineage>
</organism>
<feature type="domain" description="J" evidence="2">
    <location>
        <begin position="60"/>
        <end position="127"/>
    </location>
</feature>
<reference evidence="3 4" key="1">
    <citation type="submission" date="2022-05" db="EMBL/GenBank/DDBJ databases">
        <authorList>
            <consortium name="Genoscope - CEA"/>
            <person name="William W."/>
        </authorList>
    </citation>
    <scope>NUCLEOTIDE SEQUENCE [LARGE SCALE GENOMIC DNA]</scope>
</reference>
<evidence type="ECO:0000313" key="3">
    <source>
        <dbReference type="EMBL" id="CAH3121902.1"/>
    </source>
</evidence>
<proteinExistence type="predicted"/>
<protein>
    <recommendedName>
        <fullName evidence="2">J domain-containing protein</fullName>
    </recommendedName>
</protein>
<dbReference type="PANTHER" id="PTHR15606">
    <property type="entry name" value="DNAJ HOMOLOG SUBFAMILY C MEMBER 8/LIPOPOLYSACCHARIDE SPECIFIC RESPONSE-7-RELATED"/>
    <property type="match status" value="1"/>
</dbReference>
<evidence type="ECO:0000256" key="1">
    <source>
        <dbReference type="SAM" id="MobiDB-lite"/>
    </source>
</evidence>
<gene>
    <name evidence="3" type="ORF">PMEA_00008865</name>
</gene>
<keyword evidence="4" id="KW-1185">Reference proteome</keyword>
<feature type="compositionally biased region" description="Basic and acidic residues" evidence="1">
    <location>
        <begin position="183"/>
        <end position="225"/>
    </location>
</feature>
<dbReference type="Gene3D" id="1.10.287.110">
    <property type="entry name" value="DnaJ domain"/>
    <property type="match status" value="1"/>
</dbReference>
<dbReference type="Proteomes" id="UP001159428">
    <property type="component" value="Unassembled WGS sequence"/>
</dbReference>
<dbReference type="InterPro" id="IPR036869">
    <property type="entry name" value="J_dom_sf"/>
</dbReference>
<dbReference type="GO" id="GO:0005634">
    <property type="term" value="C:nucleus"/>
    <property type="evidence" value="ECO:0007669"/>
    <property type="project" value="TreeGrafter"/>
</dbReference>
<accession>A0AAU9WQ22</accession>
<feature type="region of interest" description="Disordered" evidence="1">
    <location>
        <begin position="138"/>
        <end position="163"/>
    </location>
</feature>
<feature type="region of interest" description="Disordered" evidence="1">
    <location>
        <begin position="1"/>
        <end position="20"/>
    </location>
</feature>
<evidence type="ECO:0000259" key="2">
    <source>
        <dbReference type="PROSITE" id="PS50076"/>
    </source>
</evidence>
<dbReference type="InterPro" id="IPR001623">
    <property type="entry name" value="DnaJ_domain"/>
</dbReference>
<dbReference type="PRINTS" id="PR00625">
    <property type="entry name" value="JDOMAIN"/>
</dbReference>
<dbReference type="PANTHER" id="PTHR15606:SF4">
    <property type="entry name" value="DNAJ HOMOLOG SUBFAMILY C MEMBER 8"/>
    <property type="match status" value="1"/>
</dbReference>
<sequence>MCSNMAAPAAPPNTESDEVDELFSRFMSEVKEIEKRDSVLTGPQQIERLTRPGSTYFNLNPYEVLQLPTDAKEEIIRKQYRKLSFLVHPDKNRDDSDRAQKAFEAVSNAHQLLLDNDRMKKVHEILEEAQAMVKANLKEKKKQARKEGREKIEEEEDPDKLSKLVHSTTVKLFADYEIKRRAQEEKDTELRKRQREQEIAEEEATKKKKEWEKQWEESRTNRVDSWRTFQAGGKKKKEKRGRTAFKPPALRPEKR</sequence>
<dbReference type="Pfam" id="PF00226">
    <property type="entry name" value="DnaJ"/>
    <property type="match status" value="1"/>
</dbReference>
<comment type="caution">
    <text evidence="3">The sequence shown here is derived from an EMBL/GenBank/DDBJ whole genome shotgun (WGS) entry which is preliminary data.</text>
</comment>
<dbReference type="CDD" id="cd06257">
    <property type="entry name" value="DnaJ"/>
    <property type="match status" value="1"/>
</dbReference>
<name>A0AAU9WQ22_9CNID</name>
<feature type="region of interest" description="Disordered" evidence="1">
    <location>
        <begin position="183"/>
        <end position="255"/>
    </location>
</feature>
<evidence type="ECO:0000313" key="4">
    <source>
        <dbReference type="Proteomes" id="UP001159428"/>
    </source>
</evidence>
<feature type="compositionally biased region" description="Basic residues" evidence="1">
    <location>
        <begin position="233"/>
        <end position="243"/>
    </location>
</feature>